<feature type="region of interest" description="Disordered" evidence="1">
    <location>
        <begin position="68"/>
        <end position="110"/>
    </location>
</feature>
<accession>A0A7J7NK49</accession>
<name>A0A7J7NK49_9MAGN</name>
<dbReference type="OrthoDB" id="1915474at2759"/>
<dbReference type="EMBL" id="JACGCM010000723">
    <property type="protein sequence ID" value="KAF6167567.1"/>
    <property type="molecule type" value="Genomic_DNA"/>
</dbReference>
<feature type="compositionally biased region" description="Acidic residues" evidence="1">
    <location>
        <begin position="73"/>
        <end position="82"/>
    </location>
</feature>
<feature type="compositionally biased region" description="Polar residues" evidence="1">
    <location>
        <begin position="99"/>
        <end position="109"/>
    </location>
</feature>
<reference evidence="2 3" key="1">
    <citation type="journal article" date="2020" name="IScience">
        <title>Genome Sequencing of the Endangered Kingdonia uniflora (Circaeasteraceae, Ranunculales) Reveals Potential Mechanisms of Evolutionary Specialization.</title>
        <authorList>
            <person name="Sun Y."/>
            <person name="Deng T."/>
            <person name="Zhang A."/>
            <person name="Moore M.J."/>
            <person name="Landis J.B."/>
            <person name="Lin N."/>
            <person name="Zhang H."/>
            <person name="Zhang X."/>
            <person name="Huang J."/>
            <person name="Zhang X."/>
            <person name="Sun H."/>
            <person name="Wang H."/>
        </authorList>
    </citation>
    <scope>NUCLEOTIDE SEQUENCE [LARGE SCALE GENOMIC DNA]</scope>
    <source>
        <strain evidence="2">TB1705</strain>
        <tissue evidence="2">Leaf</tissue>
    </source>
</reference>
<evidence type="ECO:0000313" key="2">
    <source>
        <dbReference type="EMBL" id="KAF6167567.1"/>
    </source>
</evidence>
<dbReference type="Proteomes" id="UP000541444">
    <property type="component" value="Unassembled WGS sequence"/>
</dbReference>
<evidence type="ECO:0000256" key="1">
    <source>
        <dbReference type="SAM" id="MobiDB-lite"/>
    </source>
</evidence>
<keyword evidence="3" id="KW-1185">Reference proteome</keyword>
<gene>
    <name evidence="2" type="ORF">GIB67_031150</name>
</gene>
<organism evidence="2 3">
    <name type="scientific">Kingdonia uniflora</name>
    <dbReference type="NCBI Taxonomy" id="39325"/>
    <lineage>
        <taxon>Eukaryota</taxon>
        <taxon>Viridiplantae</taxon>
        <taxon>Streptophyta</taxon>
        <taxon>Embryophyta</taxon>
        <taxon>Tracheophyta</taxon>
        <taxon>Spermatophyta</taxon>
        <taxon>Magnoliopsida</taxon>
        <taxon>Ranunculales</taxon>
        <taxon>Circaeasteraceae</taxon>
        <taxon>Kingdonia</taxon>
    </lineage>
</organism>
<evidence type="ECO:0000313" key="3">
    <source>
        <dbReference type="Proteomes" id="UP000541444"/>
    </source>
</evidence>
<comment type="caution">
    <text evidence="2">The sequence shown here is derived from an EMBL/GenBank/DDBJ whole genome shotgun (WGS) entry which is preliminary data.</text>
</comment>
<sequence length="150" mass="17174">MMDFGYPLYTKAKILSEFFKTDAYRIEVNQRPPMAVTNTLSWRNKGKRYIKNEVFLDGINHEVTITELTESSNSEEDSEELESLPKSPAIEGSGKGELPNNSSKDSTPTKPKIKFKKWQIIIRLDAIHADVEWVPYSPTKLVCPRKLLNI</sequence>
<dbReference type="AlphaFoldDB" id="A0A7J7NK49"/>
<protein>
    <submittedName>
        <fullName evidence="2">Uncharacterized protein</fullName>
    </submittedName>
</protein>
<proteinExistence type="predicted"/>